<keyword evidence="3" id="KW-1185">Reference proteome</keyword>
<dbReference type="PROSITE" id="PS50902">
    <property type="entry name" value="FLAVODOXIN_LIKE"/>
    <property type="match status" value="1"/>
</dbReference>
<organism evidence="2 3">
    <name type="scientific">Luoshenia tenuis</name>
    <dbReference type="NCBI Taxonomy" id="2763654"/>
    <lineage>
        <taxon>Bacteria</taxon>
        <taxon>Bacillati</taxon>
        <taxon>Bacillota</taxon>
        <taxon>Clostridia</taxon>
        <taxon>Christensenellales</taxon>
        <taxon>Christensenellaceae</taxon>
        <taxon>Luoshenia</taxon>
    </lineage>
</organism>
<protein>
    <submittedName>
        <fullName evidence="2">Flavodoxin</fullName>
    </submittedName>
</protein>
<dbReference type="InterPro" id="IPR029039">
    <property type="entry name" value="Flavoprotein-like_sf"/>
</dbReference>
<accession>A0A926CZM5</accession>
<dbReference type="PANTHER" id="PTHR39201">
    <property type="entry name" value="EXPORTED PROTEIN-RELATED"/>
    <property type="match status" value="1"/>
</dbReference>
<dbReference type="RefSeq" id="WP_249284624.1">
    <property type="nucleotide sequence ID" value="NZ_JACRSO010000001.1"/>
</dbReference>
<dbReference type="PROSITE" id="PS00201">
    <property type="entry name" value="FLAVODOXIN"/>
    <property type="match status" value="1"/>
</dbReference>
<dbReference type="Pfam" id="PF12682">
    <property type="entry name" value="Flavodoxin_4"/>
    <property type="match status" value="1"/>
</dbReference>
<dbReference type="SUPFAM" id="SSF52218">
    <property type="entry name" value="Flavoproteins"/>
    <property type="match status" value="1"/>
</dbReference>
<comment type="caution">
    <text evidence="2">The sequence shown here is derived from an EMBL/GenBank/DDBJ whole genome shotgun (WGS) entry which is preliminary data.</text>
</comment>
<sequence>MEQNNGKILVVYYSHSGNTETIARLIGQESGGVLAEIRPQAAYPQDYNTVVAQAKGEIQRGFLPALAPDAVPDPAEYDVVLIGTPNWWSTVAPPIATFLTENDLNGKTVAPFCTHGGGGLGHIERDIQRLCPHATVRRAFETYGDGGAGARAKVLAWLKEIGLKA</sequence>
<proteinExistence type="predicted"/>
<dbReference type="EMBL" id="JACRSO010000001">
    <property type="protein sequence ID" value="MBC8528646.1"/>
    <property type="molecule type" value="Genomic_DNA"/>
</dbReference>
<dbReference type="GO" id="GO:0010181">
    <property type="term" value="F:FMN binding"/>
    <property type="evidence" value="ECO:0007669"/>
    <property type="project" value="InterPro"/>
</dbReference>
<evidence type="ECO:0000259" key="1">
    <source>
        <dbReference type="PROSITE" id="PS50902"/>
    </source>
</evidence>
<gene>
    <name evidence="2" type="ORF">H8699_04235</name>
</gene>
<dbReference type="Gene3D" id="3.40.50.360">
    <property type="match status" value="1"/>
</dbReference>
<feature type="domain" description="Flavodoxin-like" evidence="1">
    <location>
        <begin position="8"/>
        <end position="165"/>
    </location>
</feature>
<name>A0A926CZM5_9FIRM</name>
<dbReference type="AlphaFoldDB" id="A0A926CZM5"/>
<dbReference type="InterPro" id="IPR001226">
    <property type="entry name" value="Flavodoxin_CS"/>
</dbReference>
<evidence type="ECO:0000313" key="2">
    <source>
        <dbReference type="EMBL" id="MBC8528646.1"/>
    </source>
</evidence>
<dbReference type="InterPro" id="IPR008254">
    <property type="entry name" value="Flavodoxin/NO_synth"/>
</dbReference>
<dbReference type="GO" id="GO:0009055">
    <property type="term" value="F:electron transfer activity"/>
    <property type="evidence" value="ECO:0007669"/>
    <property type="project" value="InterPro"/>
</dbReference>
<reference evidence="2" key="1">
    <citation type="submission" date="2020-08" db="EMBL/GenBank/DDBJ databases">
        <title>Genome public.</title>
        <authorList>
            <person name="Liu C."/>
            <person name="Sun Q."/>
        </authorList>
    </citation>
    <scope>NUCLEOTIDE SEQUENCE</scope>
    <source>
        <strain evidence="2">NSJ-44</strain>
    </source>
</reference>
<dbReference type="GO" id="GO:0016651">
    <property type="term" value="F:oxidoreductase activity, acting on NAD(P)H"/>
    <property type="evidence" value="ECO:0007669"/>
    <property type="project" value="UniProtKB-ARBA"/>
</dbReference>
<dbReference type="Proteomes" id="UP000654279">
    <property type="component" value="Unassembled WGS sequence"/>
</dbReference>
<dbReference type="PANTHER" id="PTHR39201:SF1">
    <property type="entry name" value="FLAVODOXIN-LIKE DOMAIN-CONTAINING PROTEIN"/>
    <property type="match status" value="1"/>
</dbReference>
<evidence type="ECO:0000313" key="3">
    <source>
        <dbReference type="Proteomes" id="UP000654279"/>
    </source>
</evidence>